<protein>
    <submittedName>
        <fullName evidence="2">Uncharacterized protein</fullName>
    </submittedName>
</protein>
<gene>
    <name evidence="2" type="ORF">NKR23_g8411</name>
</gene>
<name>A0AA38RKA8_9PEZI</name>
<feature type="compositionally biased region" description="Gly residues" evidence="1">
    <location>
        <begin position="442"/>
        <end position="460"/>
    </location>
</feature>
<feature type="region of interest" description="Disordered" evidence="1">
    <location>
        <begin position="439"/>
        <end position="466"/>
    </location>
</feature>
<reference evidence="2" key="1">
    <citation type="submission" date="2022-07" db="EMBL/GenBank/DDBJ databases">
        <title>Fungi with potential for degradation of polypropylene.</title>
        <authorList>
            <person name="Gostincar C."/>
        </authorList>
    </citation>
    <scope>NUCLEOTIDE SEQUENCE</scope>
    <source>
        <strain evidence="2">EXF-13308</strain>
    </source>
</reference>
<proteinExistence type="predicted"/>
<organism evidence="2 3">
    <name type="scientific">Pleurostoma richardsiae</name>
    <dbReference type="NCBI Taxonomy" id="41990"/>
    <lineage>
        <taxon>Eukaryota</taxon>
        <taxon>Fungi</taxon>
        <taxon>Dikarya</taxon>
        <taxon>Ascomycota</taxon>
        <taxon>Pezizomycotina</taxon>
        <taxon>Sordariomycetes</taxon>
        <taxon>Sordariomycetidae</taxon>
        <taxon>Calosphaeriales</taxon>
        <taxon>Pleurostomataceae</taxon>
        <taxon>Pleurostoma</taxon>
    </lineage>
</organism>
<dbReference type="Proteomes" id="UP001174694">
    <property type="component" value="Unassembled WGS sequence"/>
</dbReference>
<dbReference type="EMBL" id="JANBVO010000029">
    <property type="protein sequence ID" value="KAJ9138639.1"/>
    <property type="molecule type" value="Genomic_DNA"/>
</dbReference>
<evidence type="ECO:0000256" key="1">
    <source>
        <dbReference type="SAM" id="MobiDB-lite"/>
    </source>
</evidence>
<dbReference type="AlphaFoldDB" id="A0AA38RKA8"/>
<feature type="compositionally biased region" description="Basic residues" evidence="1">
    <location>
        <begin position="350"/>
        <end position="360"/>
    </location>
</feature>
<feature type="region of interest" description="Disordered" evidence="1">
    <location>
        <begin position="1"/>
        <end position="33"/>
    </location>
</feature>
<keyword evidence="3" id="KW-1185">Reference proteome</keyword>
<comment type="caution">
    <text evidence="2">The sequence shown here is derived from an EMBL/GenBank/DDBJ whole genome shotgun (WGS) entry which is preliminary data.</text>
</comment>
<accession>A0AA38RKA8</accession>
<evidence type="ECO:0000313" key="3">
    <source>
        <dbReference type="Proteomes" id="UP001174694"/>
    </source>
</evidence>
<feature type="region of interest" description="Disordered" evidence="1">
    <location>
        <begin position="337"/>
        <end position="370"/>
    </location>
</feature>
<sequence>MAANYTHQYPNAQPGGHYHHHQAPSINTSPTAPRYHQGASVQVYICDQTTTHSHGPYFLFRPAVEKESRRLKADIEGLLDQDQPLLRFEQFYRGYNCCTLDCIIRSWKEGERFQPRTSMQPQEEVAQLIGISRALWDYQCKTTWFEDFARDVRDKYFMYHHANKILCQEWAFISVVFSWEHHFGQAVMDVAELASSWQQELPQINGSIRNLWPHPVDLTVLRYIISTDFYLFIQNKASEFIDNTWIRLCKHRESRRLADRIEEHFAKFNYDMPRDTDPSPSIAPSINSASSAASTFFQNHTTVDLWRIFNHFFPSKHAEPARPPPKQVVGRVQRVPFKFGNNEDNGGGSSKKKDKKKKKGKEPEDDTSDLRGKVDAWYDETFRRLLFQAPQVGDAAGTSVLDRFNRARRETLIISGGSEVMTPWAHELITQFNYENGAGPPELGGGTPYGGQYGGGGSNGSAGVQGLQNGEAGGHYY</sequence>
<evidence type="ECO:0000313" key="2">
    <source>
        <dbReference type="EMBL" id="KAJ9138639.1"/>
    </source>
</evidence>
<feature type="compositionally biased region" description="Polar residues" evidence="1">
    <location>
        <begin position="1"/>
        <end position="11"/>
    </location>
</feature>